<evidence type="ECO:0000259" key="1">
    <source>
        <dbReference type="Pfam" id="PF00149"/>
    </source>
</evidence>
<dbReference type="InterPro" id="IPR029052">
    <property type="entry name" value="Metallo-depent_PP-like"/>
</dbReference>
<proteinExistence type="predicted"/>
<organism evidence="2">
    <name type="scientific">uncultured Caudovirales phage</name>
    <dbReference type="NCBI Taxonomy" id="2100421"/>
    <lineage>
        <taxon>Viruses</taxon>
        <taxon>Duplodnaviria</taxon>
        <taxon>Heunggongvirae</taxon>
        <taxon>Uroviricota</taxon>
        <taxon>Caudoviricetes</taxon>
        <taxon>Peduoviridae</taxon>
        <taxon>Maltschvirus</taxon>
        <taxon>Maltschvirus maltsch</taxon>
    </lineage>
</organism>
<dbReference type="InterPro" id="IPR004843">
    <property type="entry name" value="Calcineurin-like_PHP"/>
</dbReference>
<dbReference type="Gene3D" id="3.60.21.10">
    <property type="match status" value="1"/>
</dbReference>
<dbReference type="GO" id="GO:0016787">
    <property type="term" value="F:hydrolase activity"/>
    <property type="evidence" value="ECO:0007669"/>
    <property type="project" value="InterPro"/>
</dbReference>
<reference evidence="2" key="1">
    <citation type="submission" date="2020-04" db="EMBL/GenBank/DDBJ databases">
        <authorList>
            <person name="Chiriac C."/>
            <person name="Salcher M."/>
            <person name="Ghai R."/>
            <person name="Kavagutti S V."/>
        </authorList>
    </citation>
    <scope>NUCLEOTIDE SEQUENCE</scope>
</reference>
<gene>
    <name evidence="2" type="ORF">UFOVP574_34</name>
</gene>
<evidence type="ECO:0000313" key="2">
    <source>
        <dbReference type="EMBL" id="CAB4150811.1"/>
    </source>
</evidence>
<dbReference type="EMBL" id="LR796549">
    <property type="protein sequence ID" value="CAB4150811.1"/>
    <property type="molecule type" value="Genomic_DNA"/>
</dbReference>
<dbReference type="Pfam" id="PF00149">
    <property type="entry name" value="Metallophos"/>
    <property type="match status" value="1"/>
</dbReference>
<sequence length="244" mass="26849">MQKKFIIVSDIHGNMADIVATRAALAFTKDFNPEIRVIAGDLWDFSAIRKGASEDERAVSMRYDFDAGASFADSFFKGGKENTLMLGNHDVRAFDLAESTDAVKADLGHRMIKDIGYVAKRNKAALIPYDSRLGVVSIGHLNVVHGYHTGASACASHSRIYGNVVFGHCHSIEAFQTPGLKSQEARCIGCLCDLNPGYANRKTGKLRWSHGWVYGWVEDDGTYSIFQVRGINGKFTTATKITTY</sequence>
<accession>A0A6J5MXY8</accession>
<feature type="domain" description="Calcineurin-like phosphoesterase" evidence="1">
    <location>
        <begin position="4"/>
        <end position="131"/>
    </location>
</feature>
<name>A0A6J5MXY8_9CAUD</name>
<protein>
    <submittedName>
        <fullName evidence="2">Calcineurin-like phosphoesterase domain, ApaH type</fullName>
    </submittedName>
</protein>
<dbReference type="SUPFAM" id="SSF56300">
    <property type="entry name" value="Metallo-dependent phosphatases"/>
    <property type="match status" value="1"/>
</dbReference>